<dbReference type="RefSeq" id="WP_044040652.1">
    <property type="nucleotide sequence ID" value="NZ_HG917869.1"/>
</dbReference>
<keyword evidence="2" id="KW-1185">Reference proteome</keyword>
<dbReference type="PATRIC" id="fig|1216932.3.peg.3336"/>
<dbReference type="KEGG" id="clt:CM240_3361"/>
<organism evidence="1 2">
    <name type="scientific">Clostridium bornimense</name>
    <dbReference type="NCBI Taxonomy" id="1216932"/>
    <lineage>
        <taxon>Bacteria</taxon>
        <taxon>Bacillati</taxon>
        <taxon>Bacillota</taxon>
        <taxon>Clostridia</taxon>
        <taxon>Eubacteriales</taxon>
        <taxon>Clostridiaceae</taxon>
        <taxon>Clostridium</taxon>
    </lineage>
</organism>
<dbReference type="EMBL" id="HG917869">
    <property type="protein sequence ID" value="CDM70478.1"/>
    <property type="molecule type" value="Genomic_DNA"/>
</dbReference>
<proteinExistence type="predicted"/>
<name>W6S177_9CLOT</name>
<evidence type="ECO:0000313" key="1">
    <source>
        <dbReference type="EMBL" id="CDM70478.1"/>
    </source>
</evidence>
<dbReference type="AlphaFoldDB" id="W6S177"/>
<accession>W6S177</accession>
<reference evidence="1 2" key="1">
    <citation type="submission" date="2013-11" db="EMBL/GenBank/DDBJ databases">
        <title>Complete genome sequence of Clostridum sp. M2/40.</title>
        <authorList>
            <person name="Wibberg D."/>
            <person name="Puehler A."/>
            <person name="Schlueter A."/>
        </authorList>
    </citation>
    <scope>NUCLEOTIDE SEQUENCE [LARGE SCALE GENOMIC DNA]</scope>
    <source>
        <strain evidence="2">M2/40</strain>
    </source>
</reference>
<dbReference type="HOGENOM" id="CLU_690204_0_0_9"/>
<dbReference type="STRING" id="1216932.CM240_3361"/>
<sequence length="399" mass="45471">MKKKILVPVIVLTLSISITILLCNILKKTTDDSGIIISKKNISVNCENVKIKNLKDEMFMPLFFKNNSVVGKVQSTLTDYNTNDFEKSYPCNGCKSTLYSLDNKNTINETTLTTSNGISSIGSKNKLVRQSEDGKIHYINYDKSDKEITLDNYIEPYNGDLNNSTIAFLDGNDNYLVTYTYSTDENLYTTIKIYDINEKKLYTSDNLEYSIYNIFFIKEINSIMAIDNSGQLYKITLSDNKINIEKNEKLTLDSLENNIGYNSVKVINDSEILILNRNSNININNIITKYNFKTKKTTPLLNINEIEESIWVADINADGSLIVLEKGINNVEKGLVVNQMYLAKIKNDSLDVFYKNPIDNNTFNSYSIDDNGTSIFVTTTSWDNKDHSNTYSYEKYSIK</sequence>
<dbReference type="Proteomes" id="UP000019426">
    <property type="component" value="Chromosome M2/40_rep2"/>
</dbReference>
<protein>
    <submittedName>
        <fullName evidence="1">Putative membrane protein</fullName>
    </submittedName>
</protein>
<evidence type="ECO:0000313" key="2">
    <source>
        <dbReference type="Proteomes" id="UP000019426"/>
    </source>
</evidence>
<dbReference type="SUPFAM" id="SSF82171">
    <property type="entry name" value="DPP6 N-terminal domain-like"/>
    <property type="match status" value="1"/>
</dbReference>
<gene>
    <name evidence="1" type="ORF">CM240_3361</name>
</gene>